<keyword evidence="3" id="KW-1185">Reference proteome</keyword>
<dbReference type="InterPro" id="IPR052538">
    <property type="entry name" value="Flavonoid_dioxygenase-like"/>
</dbReference>
<name>A0ABV9HER2_9MICO</name>
<dbReference type="SUPFAM" id="SSF51182">
    <property type="entry name" value="RmlC-like cupins"/>
    <property type="match status" value="1"/>
</dbReference>
<dbReference type="Proteomes" id="UP001596011">
    <property type="component" value="Unassembled WGS sequence"/>
</dbReference>
<dbReference type="PANTHER" id="PTHR43346:SF1">
    <property type="entry name" value="QUERCETIN 2,3-DIOXYGENASE-RELATED"/>
    <property type="match status" value="1"/>
</dbReference>
<evidence type="ECO:0000313" key="2">
    <source>
        <dbReference type="EMBL" id="MFC4627616.1"/>
    </source>
</evidence>
<protein>
    <submittedName>
        <fullName evidence="2">Cupin domain-containing protein</fullName>
    </submittedName>
</protein>
<dbReference type="InterPro" id="IPR011051">
    <property type="entry name" value="RmlC_Cupin_sf"/>
</dbReference>
<dbReference type="EMBL" id="JBHSFI010000002">
    <property type="protein sequence ID" value="MFC4627616.1"/>
    <property type="molecule type" value="Genomic_DNA"/>
</dbReference>
<comment type="caution">
    <text evidence="2">The sequence shown here is derived from an EMBL/GenBank/DDBJ whole genome shotgun (WGS) entry which is preliminary data.</text>
</comment>
<evidence type="ECO:0000259" key="1">
    <source>
        <dbReference type="Pfam" id="PF07883"/>
    </source>
</evidence>
<evidence type="ECO:0000313" key="3">
    <source>
        <dbReference type="Proteomes" id="UP001596011"/>
    </source>
</evidence>
<dbReference type="Pfam" id="PF07883">
    <property type="entry name" value="Cupin_2"/>
    <property type="match status" value="1"/>
</dbReference>
<dbReference type="PANTHER" id="PTHR43346">
    <property type="entry name" value="LIGAND BINDING DOMAIN PROTEIN, PUTATIVE (AFU_ORTHOLOGUE AFUA_6G14370)-RELATED"/>
    <property type="match status" value="1"/>
</dbReference>
<feature type="domain" description="Cupin type-2" evidence="1">
    <location>
        <begin position="50"/>
        <end position="117"/>
    </location>
</feature>
<accession>A0ABV9HER2</accession>
<proteinExistence type="predicted"/>
<dbReference type="InterPro" id="IPR014710">
    <property type="entry name" value="RmlC-like_jellyroll"/>
</dbReference>
<dbReference type="RefSeq" id="WP_377132924.1">
    <property type="nucleotide sequence ID" value="NZ_JBHSFI010000002.1"/>
</dbReference>
<gene>
    <name evidence="2" type="ORF">ACFO6V_05170</name>
</gene>
<organism evidence="2 3">
    <name type="scientific">Promicromonospora alba</name>
    <dbReference type="NCBI Taxonomy" id="1616110"/>
    <lineage>
        <taxon>Bacteria</taxon>
        <taxon>Bacillati</taxon>
        <taxon>Actinomycetota</taxon>
        <taxon>Actinomycetes</taxon>
        <taxon>Micrococcales</taxon>
        <taxon>Promicromonosporaceae</taxon>
        <taxon>Promicromonospora</taxon>
    </lineage>
</organism>
<reference evidence="3" key="1">
    <citation type="journal article" date="2019" name="Int. J. Syst. Evol. Microbiol.">
        <title>The Global Catalogue of Microorganisms (GCM) 10K type strain sequencing project: providing services to taxonomists for standard genome sequencing and annotation.</title>
        <authorList>
            <consortium name="The Broad Institute Genomics Platform"/>
            <consortium name="The Broad Institute Genome Sequencing Center for Infectious Disease"/>
            <person name="Wu L."/>
            <person name="Ma J."/>
        </authorList>
    </citation>
    <scope>NUCLEOTIDE SEQUENCE [LARGE SCALE GENOMIC DNA]</scope>
    <source>
        <strain evidence="3">CCUG 42722</strain>
    </source>
</reference>
<dbReference type="InterPro" id="IPR013096">
    <property type="entry name" value="Cupin_2"/>
</dbReference>
<dbReference type="Gene3D" id="2.60.120.10">
    <property type="entry name" value="Jelly Rolls"/>
    <property type="match status" value="1"/>
</dbReference>
<sequence>MNSSAAAAATPATATAAVPAAIPADEIRIGESRTLRFEGAQYGSNVSFFLVTSDPGQGPGLHRHPYDETWSVLEGEATIVVGDRTFVARAGDTAVAPADTWHRFTNTGAGTLRIVCIHASAVMIQENASEE</sequence>